<reference evidence="11 12" key="1">
    <citation type="journal article" date="2013" name="Genome Announc.">
        <title>Complete Genome Sequence of Glaciecola psychrophila Strain 170T.</title>
        <authorList>
            <person name="Yin J."/>
            <person name="Chen J."/>
            <person name="Liu G."/>
            <person name="Yu Y."/>
            <person name="Song L."/>
            <person name="Wang X."/>
            <person name="Qu X."/>
        </authorList>
    </citation>
    <scope>NUCLEOTIDE SEQUENCE [LARGE SCALE GENOMIC DNA]</scope>
    <source>
        <strain evidence="11 12">170</strain>
    </source>
</reference>
<dbReference type="InterPro" id="IPR027469">
    <property type="entry name" value="Cation_efflux_TMD_sf"/>
</dbReference>
<dbReference type="GO" id="GO:0015093">
    <property type="term" value="F:ferrous iron transmembrane transporter activity"/>
    <property type="evidence" value="ECO:0007669"/>
    <property type="project" value="TreeGrafter"/>
</dbReference>
<dbReference type="KEGG" id="gps:C427_2613"/>
<comment type="subcellular location">
    <subcellularLocation>
        <location evidence="1">Membrane</location>
        <topology evidence="1">Multi-pass membrane protein</topology>
    </subcellularLocation>
</comment>
<evidence type="ECO:0000256" key="8">
    <source>
        <dbReference type="ARBA" id="ARBA00023136"/>
    </source>
</evidence>
<feature type="domain" description="Cation efflux protein transmembrane" evidence="10">
    <location>
        <begin position="18"/>
        <end position="134"/>
    </location>
</feature>
<evidence type="ECO:0000256" key="4">
    <source>
        <dbReference type="ARBA" id="ARBA00022496"/>
    </source>
</evidence>
<dbReference type="Gene3D" id="1.20.1510.10">
    <property type="entry name" value="Cation efflux protein transmembrane domain"/>
    <property type="match status" value="1"/>
</dbReference>
<dbReference type="eggNOG" id="COG0053">
    <property type="taxonomic scope" value="Bacteria"/>
</dbReference>
<evidence type="ECO:0000256" key="7">
    <source>
        <dbReference type="ARBA" id="ARBA00022989"/>
    </source>
</evidence>
<dbReference type="PANTHER" id="PTHR43840:SF15">
    <property type="entry name" value="MITOCHONDRIAL METAL TRANSPORTER 1-RELATED"/>
    <property type="match status" value="1"/>
</dbReference>
<dbReference type="Proteomes" id="UP000011864">
    <property type="component" value="Chromosome"/>
</dbReference>
<keyword evidence="8 9" id="KW-0472">Membrane</keyword>
<keyword evidence="12" id="KW-1185">Reference proteome</keyword>
<keyword evidence="3" id="KW-0813">Transport</keyword>
<feature type="transmembrane region" description="Helical" evidence="9">
    <location>
        <begin position="21"/>
        <end position="41"/>
    </location>
</feature>
<gene>
    <name evidence="11" type="ORF">C427_2613</name>
</gene>
<evidence type="ECO:0000313" key="11">
    <source>
        <dbReference type="EMBL" id="AGH44722.1"/>
    </source>
</evidence>
<evidence type="ECO:0000256" key="6">
    <source>
        <dbReference type="ARBA" id="ARBA00022906"/>
    </source>
</evidence>
<evidence type="ECO:0000259" key="10">
    <source>
        <dbReference type="Pfam" id="PF01545"/>
    </source>
</evidence>
<organism evidence="11 12">
    <name type="scientific">Paraglaciecola psychrophila 170</name>
    <dbReference type="NCBI Taxonomy" id="1129794"/>
    <lineage>
        <taxon>Bacteria</taxon>
        <taxon>Pseudomonadati</taxon>
        <taxon>Pseudomonadota</taxon>
        <taxon>Gammaproteobacteria</taxon>
        <taxon>Alteromonadales</taxon>
        <taxon>Alteromonadaceae</taxon>
        <taxon>Paraglaciecola</taxon>
    </lineage>
</organism>
<keyword evidence="6" id="KW-0862">Zinc</keyword>
<dbReference type="GO" id="GO:0015341">
    <property type="term" value="F:zinc efflux antiporter activity"/>
    <property type="evidence" value="ECO:0007669"/>
    <property type="project" value="TreeGrafter"/>
</dbReference>
<keyword evidence="4" id="KW-0408">Iron</keyword>
<name>M4S1Z4_9ALTE</name>
<dbReference type="NCBIfam" id="TIGR01297">
    <property type="entry name" value="CDF"/>
    <property type="match status" value="1"/>
</dbReference>
<evidence type="ECO:0000256" key="9">
    <source>
        <dbReference type="SAM" id="Phobius"/>
    </source>
</evidence>
<dbReference type="HOGENOM" id="CLU_1775662_0_0_6"/>
<dbReference type="InterPro" id="IPR058533">
    <property type="entry name" value="Cation_efflux_TM"/>
</dbReference>
<keyword evidence="6" id="KW-0864">Zinc transport</keyword>
<feature type="transmembrane region" description="Helical" evidence="9">
    <location>
        <begin position="85"/>
        <end position="105"/>
    </location>
</feature>
<dbReference type="GO" id="GO:0015086">
    <property type="term" value="F:cadmium ion transmembrane transporter activity"/>
    <property type="evidence" value="ECO:0007669"/>
    <property type="project" value="TreeGrafter"/>
</dbReference>
<dbReference type="GO" id="GO:0006882">
    <property type="term" value="P:intracellular zinc ion homeostasis"/>
    <property type="evidence" value="ECO:0007669"/>
    <property type="project" value="TreeGrafter"/>
</dbReference>
<dbReference type="AlphaFoldDB" id="M4S1Z4"/>
<proteinExistence type="inferred from homology"/>
<dbReference type="InterPro" id="IPR050291">
    <property type="entry name" value="CDF_Transporter"/>
</dbReference>
<dbReference type="EMBL" id="CP003837">
    <property type="protein sequence ID" value="AGH44722.1"/>
    <property type="molecule type" value="Genomic_DNA"/>
</dbReference>
<keyword evidence="7 9" id="KW-1133">Transmembrane helix</keyword>
<evidence type="ECO:0000256" key="5">
    <source>
        <dbReference type="ARBA" id="ARBA00022692"/>
    </source>
</evidence>
<keyword evidence="4" id="KW-0410">Iron transport</keyword>
<dbReference type="SUPFAM" id="SSF161111">
    <property type="entry name" value="Cation efflux protein transmembrane domain-like"/>
    <property type="match status" value="1"/>
</dbReference>
<evidence type="ECO:0000256" key="3">
    <source>
        <dbReference type="ARBA" id="ARBA00022448"/>
    </source>
</evidence>
<sequence length="146" mass="16013">MCIADIKSEKMHVRKILFIEGSVNALITVSKITVGLMTVSAAVIADAVYSLTDLANNIFAWLALKVVESPADSSRPYDHQKFEQLVIFALASLLTIVAFEVIVNAVERFGQPVEQSMLGLVILISSLLTNIGLTLWKGHWAKRLDS</sequence>
<dbReference type="GO" id="GO:0005886">
    <property type="term" value="C:plasma membrane"/>
    <property type="evidence" value="ECO:0007669"/>
    <property type="project" value="TreeGrafter"/>
</dbReference>
<accession>M4S1Z4</accession>
<evidence type="ECO:0000256" key="2">
    <source>
        <dbReference type="ARBA" id="ARBA00010212"/>
    </source>
</evidence>
<evidence type="ECO:0000313" key="12">
    <source>
        <dbReference type="Proteomes" id="UP000011864"/>
    </source>
</evidence>
<protein>
    <submittedName>
        <fullName evidence="11">Cation diffusion facilitator family transporter</fullName>
    </submittedName>
</protein>
<dbReference type="PATRIC" id="fig|1129794.4.peg.2594"/>
<dbReference type="InterPro" id="IPR002524">
    <property type="entry name" value="Cation_efflux"/>
</dbReference>
<dbReference type="Pfam" id="PF01545">
    <property type="entry name" value="Cation_efflux"/>
    <property type="match status" value="1"/>
</dbReference>
<keyword evidence="5 9" id="KW-0812">Transmembrane</keyword>
<dbReference type="STRING" id="1129794.C427_2613"/>
<dbReference type="PANTHER" id="PTHR43840">
    <property type="entry name" value="MITOCHONDRIAL METAL TRANSPORTER 1-RELATED"/>
    <property type="match status" value="1"/>
</dbReference>
<comment type="similarity">
    <text evidence="2">Belongs to the cation diffusion facilitator (CDF) transporter (TC 2.A.4) family. FieF subfamily.</text>
</comment>
<feature type="transmembrane region" description="Helical" evidence="9">
    <location>
        <begin position="117"/>
        <end position="136"/>
    </location>
</feature>
<keyword evidence="6" id="KW-0406">Ion transport</keyword>
<evidence type="ECO:0000256" key="1">
    <source>
        <dbReference type="ARBA" id="ARBA00004141"/>
    </source>
</evidence>